<name>A0A2D0KRJ8_9GAMM</name>
<organism evidence="1 2">
    <name type="scientific">Xenorhabdus stockiae</name>
    <dbReference type="NCBI Taxonomy" id="351614"/>
    <lineage>
        <taxon>Bacteria</taxon>
        <taxon>Pseudomonadati</taxon>
        <taxon>Pseudomonadota</taxon>
        <taxon>Gammaproteobacteria</taxon>
        <taxon>Enterobacterales</taxon>
        <taxon>Morganellaceae</taxon>
        <taxon>Xenorhabdus</taxon>
    </lineage>
</organism>
<keyword evidence="2" id="KW-1185">Reference proteome</keyword>
<sequence length="36" mass="4385">MRELHHFCLCPYRKLFASVMMARQFEVEKENEKEPG</sequence>
<gene>
    <name evidence="1" type="ORF">Xsto_01567</name>
</gene>
<evidence type="ECO:0000313" key="1">
    <source>
        <dbReference type="EMBL" id="PHM66061.1"/>
    </source>
</evidence>
<dbReference type="Proteomes" id="UP000222366">
    <property type="component" value="Unassembled WGS sequence"/>
</dbReference>
<dbReference type="AlphaFoldDB" id="A0A2D0KRJ8"/>
<comment type="caution">
    <text evidence="1">The sequence shown here is derived from an EMBL/GenBank/DDBJ whole genome shotgun (WGS) entry which is preliminary data.</text>
</comment>
<reference evidence="1 2" key="1">
    <citation type="journal article" date="2017" name="Nat. Microbiol.">
        <title>Natural product diversity associated with the nematode symbionts Photorhabdus and Xenorhabdus.</title>
        <authorList>
            <person name="Tobias N.J."/>
            <person name="Wolff H."/>
            <person name="Djahanschiri B."/>
            <person name="Grundmann F."/>
            <person name="Kronenwerth M."/>
            <person name="Shi Y.M."/>
            <person name="Simonyi S."/>
            <person name="Grun P."/>
            <person name="Shapiro-Ilan D."/>
            <person name="Pidot S.J."/>
            <person name="Stinear T.P."/>
            <person name="Ebersberger I."/>
            <person name="Bode H.B."/>
        </authorList>
    </citation>
    <scope>NUCLEOTIDE SEQUENCE [LARGE SCALE GENOMIC DNA]</scope>
    <source>
        <strain evidence="1 2">DSM 17904</strain>
    </source>
</reference>
<dbReference type="EMBL" id="NJAJ01000011">
    <property type="protein sequence ID" value="PHM66061.1"/>
    <property type="molecule type" value="Genomic_DNA"/>
</dbReference>
<accession>A0A2D0KRJ8</accession>
<protein>
    <submittedName>
        <fullName evidence="1">Uncharacterized protein</fullName>
    </submittedName>
</protein>
<evidence type="ECO:0000313" key="2">
    <source>
        <dbReference type="Proteomes" id="UP000222366"/>
    </source>
</evidence>
<proteinExistence type="predicted"/>